<evidence type="ECO:0000313" key="4">
    <source>
        <dbReference type="Proteomes" id="UP000319908"/>
    </source>
</evidence>
<evidence type="ECO:0000313" key="3">
    <source>
        <dbReference type="EMBL" id="TWU17025.1"/>
    </source>
</evidence>
<comment type="caution">
    <text evidence="3">The sequence shown here is derived from an EMBL/GenBank/DDBJ whole genome shotgun (WGS) entry which is preliminary data.</text>
</comment>
<feature type="coiled-coil region" evidence="1">
    <location>
        <begin position="108"/>
        <end position="142"/>
    </location>
</feature>
<dbReference type="RefSeq" id="WP_146408539.1">
    <property type="nucleotide sequence ID" value="NZ_SJPU01000002.1"/>
</dbReference>
<protein>
    <submittedName>
        <fullName evidence="3">Inner membrane protein YiaV</fullName>
    </submittedName>
</protein>
<keyword evidence="4" id="KW-1185">Reference proteome</keyword>
<feature type="transmembrane region" description="Helical" evidence="2">
    <location>
        <begin position="6"/>
        <end position="22"/>
    </location>
</feature>
<dbReference type="AlphaFoldDB" id="A0A5C6BYM0"/>
<dbReference type="Proteomes" id="UP000319908">
    <property type="component" value="Unassembled WGS sequence"/>
</dbReference>
<gene>
    <name evidence="3" type="primary">yiaV_2</name>
    <name evidence="3" type="ORF">Poly21_42340</name>
</gene>
<evidence type="ECO:0000256" key="2">
    <source>
        <dbReference type="SAM" id="Phobius"/>
    </source>
</evidence>
<dbReference type="SUPFAM" id="SSF111369">
    <property type="entry name" value="HlyD-like secretion proteins"/>
    <property type="match status" value="1"/>
</dbReference>
<reference evidence="3 4" key="1">
    <citation type="journal article" date="2020" name="Antonie Van Leeuwenhoek">
        <title>Rhodopirellula heiligendammensis sp. nov., Rhodopirellula pilleata sp. nov., and Rhodopirellula solitaria sp. nov. isolated from natural or artificial marine surfaces in Northern Germany and California, USA, and emended description of the genus Rhodopirellula.</title>
        <authorList>
            <person name="Kallscheuer N."/>
            <person name="Wiegand S."/>
            <person name="Jogler M."/>
            <person name="Boedeker C."/>
            <person name="Peeters S.H."/>
            <person name="Rast P."/>
            <person name="Heuer A."/>
            <person name="Jetten M.S.M."/>
            <person name="Rohde M."/>
            <person name="Jogler C."/>
        </authorList>
    </citation>
    <scope>NUCLEOTIDE SEQUENCE [LARGE SCALE GENOMIC DNA]</scope>
    <source>
        <strain evidence="3 4">Poly21</strain>
    </source>
</reference>
<dbReference type="InterPro" id="IPR050739">
    <property type="entry name" value="MFP"/>
</dbReference>
<dbReference type="EMBL" id="SJPU01000002">
    <property type="protein sequence ID" value="TWU17025.1"/>
    <property type="molecule type" value="Genomic_DNA"/>
</dbReference>
<dbReference type="Gene3D" id="2.40.30.170">
    <property type="match status" value="1"/>
</dbReference>
<keyword evidence="2" id="KW-0472">Membrane</keyword>
<keyword evidence="1" id="KW-0175">Coiled coil</keyword>
<feature type="transmembrane region" description="Helical" evidence="2">
    <location>
        <begin position="29"/>
        <end position="50"/>
    </location>
</feature>
<dbReference type="OrthoDB" id="286173at2"/>
<accession>A0A5C6BYM0</accession>
<dbReference type="Gene3D" id="2.40.50.100">
    <property type="match status" value="1"/>
</dbReference>
<name>A0A5C6BYM0_9BACT</name>
<dbReference type="PANTHER" id="PTHR30386:SF18">
    <property type="entry name" value="INNER MEMBRANE PROTEIN YIAV-RELATED"/>
    <property type="match status" value="1"/>
</dbReference>
<keyword evidence="2" id="KW-1133">Transmembrane helix</keyword>
<keyword evidence="2" id="KW-0812">Transmembrane</keyword>
<proteinExistence type="predicted"/>
<dbReference type="PANTHER" id="PTHR30386">
    <property type="entry name" value="MEMBRANE FUSION SUBUNIT OF EMRAB-TOLC MULTIDRUG EFFLUX PUMP"/>
    <property type="match status" value="1"/>
</dbReference>
<organism evidence="3 4">
    <name type="scientific">Allorhodopirellula heiligendammensis</name>
    <dbReference type="NCBI Taxonomy" id="2714739"/>
    <lineage>
        <taxon>Bacteria</taxon>
        <taxon>Pseudomonadati</taxon>
        <taxon>Planctomycetota</taxon>
        <taxon>Planctomycetia</taxon>
        <taxon>Pirellulales</taxon>
        <taxon>Pirellulaceae</taxon>
        <taxon>Allorhodopirellula</taxon>
    </lineage>
</organism>
<sequence>MVVALAMAFVYAIFCWLFFFKFKVRKFTPAWGVCTVFIGGHVALFFFILLRFNQPYSIDATIIRRTIQLVPRLPEPTLLTEVLVKPNVPVKKGDPLFRFDDRLYTYQVNELKASLAAAEQNVKVLQVDIEAAEADLEISKSQEAFATEQVARFEGLTKTGAARVESLQQWQTNLASAQASIAESRANVKKARLAYESDIDGVNTQVAEIQAKLQQAEYYLEQTTIYAPEDGFVINLQARPGLVVGALRMGAIASFICDEDPYVLAPFWQEHLKYVKPGQDVEVALDFFPGYIFNGKVEAIWWATGQGQMTPSANLPEFGAQPIPKGKFAVQIRMDADKIDRLSAGGQGAVAIYTGNNTSLKPFRKIEIRAYSWGNWLYPLPF</sequence>
<evidence type="ECO:0000256" key="1">
    <source>
        <dbReference type="SAM" id="Coils"/>
    </source>
</evidence>
<dbReference type="Gene3D" id="1.10.287.470">
    <property type="entry name" value="Helix hairpin bin"/>
    <property type="match status" value="1"/>
</dbReference>